<comment type="caution">
    <text evidence="6">The sequence shown here is derived from an EMBL/GenBank/DDBJ whole genome shotgun (WGS) entry which is preliminary data.</text>
</comment>
<dbReference type="RefSeq" id="WP_209335046.1">
    <property type="nucleotide sequence ID" value="NZ_JAGIYY010000002.1"/>
</dbReference>
<feature type="transmembrane region" description="Helical" evidence="4">
    <location>
        <begin position="97"/>
        <end position="118"/>
    </location>
</feature>
<evidence type="ECO:0000256" key="4">
    <source>
        <dbReference type="SAM" id="Phobius"/>
    </source>
</evidence>
<feature type="transmembrane region" description="Helical" evidence="4">
    <location>
        <begin position="234"/>
        <end position="252"/>
    </location>
</feature>
<dbReference type="Pfam" id="PF07690">
    <property type="entry name" value="MFS_1"/>
    <property type="match status" value="1"/>
</dbReference>
<dbReference type="InterPro" id="IPR036259">
    <property type="entry name" value="MFS_trans_sf"/>
</dbReference>
<feature type="domain" description="Major facilitator superfamily (MFS) profile" evidence="5">
    <location>
        <begin position="198"/>
        <end position="415"/>
    </location>
</feature>
<dbReference type="AlphaFoldDB" id="A0A8J7QYI0"/>
<sequence length="415" mass="43964">MSSLRPLIPLLIAAGILLGGNGLQATLIAIRGAAEGFEPATIGWMGTAYFTGFLVGCIFITRMLQAVGHVRTFASLAAIASAATLMLILWIDPIVWSVVRLVTGFCFSGLFTVMESWLNQGASNQDRARVLALYRIVDVTSVTGCQFLIPVVGTDGFTIFAIMTMMITLSLVPVSLGDRSNPAAPVDVKLDLKRAYQISPLAALGCIAIGMTNGSFRTMGPVYAEQIGLSDTGIVAFVSAGIIGSVLVQYPIGSLSDRWDRRKVLLVATAISLVAALALSFLAGSDPLINIGLVFVFGAFAMTLFSLCAAHANDRAEKGEFVLISAALMLFYSIGAVAGPVLASALMQIQGPSGLFVFTAAIYVVLIGVTLYRMQVRGKVPPEQRGRFTALLRTSPLFSRLTRKKDDPSSPLADG</sequence>
<dbReference type="EMBL" id="JAGIYY010000002">
    <property type="protein sequence ID" value="MBP0439058.1"/>
    <property type="molecule type" value="Genomic_DNA"/>
</dbReference>
<dbReference type="GO" id="GO:0022857">
    <property type="term" value="F:transmembrane transporter activity"/>
    <property type="evidence" value="ECO:0007669"/>
    <property type="project" value="InterPro"/>
</dbReference>
<dbReference type="InterPro" id="IPR020846">
    <property type="entry name" value="MFS_dom"/>
</dbReference>
<feature type="transmembrane region" description="Helical" evidence="4">
    <location>
        <begin position="321"/>
        <end position="347"/>
    </location>
</feature>
<gene>
    <name evidence="6" type="ORF">J5Y06_10390</name>
</gene>
<dbReference type="CDD" id="cd17477">
    <property type="entry name" value="MFS_YcaD_like"/>
    <property type="match status" value="1"/>
</dbReference>
<dbReference type="GO" id="GO:0005886">
    <property type="term" value="C:plasma membrane"/>
    <property type="evidence" value="ECO:0007669"/>
    <property type="project" value="TreeGrafter"/>
</dbReference>
<evidence type="ECO:0000256" key="2">
    <source>
        <dbReference type="ARBA" id="ARBA00022989"/>
    </source>
</evidence>
<feature type="transmembrane region" description="Helical" evidence="4">
    <location>
        <begin position="289"/>
        <end position="309"/>
    </location>
</feature>
<keyword evidence="7" id="KW-1185">Reference proteome</keyword>
<evidence type="ECO:0000313" key="7">
    <source>
        <dbReference type="Proteomes" id="UP000666240"/>
    </source>
</evidence>
<organism evidence="6 7">
    <name type="scientific">Tianweitania sediminis</name>
    <dbReference type="NCBI Taxonomy" id="1502156"/>
    <lineage>
        <taxon>Bacteria</taxon>
        <taxon>Pseudomonadati</taxon>
        <taxon>Pseudomonadota</taxon>
        <taxon>Alphaproteobacteria</taxon>
        <taxon>Hyphomicrobiales</taxon>
        <taxon>Phyllobacteriaceae</taxon>
        <taxon>Tianweitania</taxon>
    </lineage>
</organism>
<dbReference type="Proteomes" id="UP000666240">
    <property type="component" value="Unassembled WGS sequence"/>
</dbReference>
<evidence type="ECO:0000256" key="1">
    <source>
        <dbReference type="ARBA" id="ARBA00022692"/>
    </source>
</evidence>
<dbReference type="PANTHER" id="PTHR23521:SF3">
    <property type="entry name" value="MFS TRANSPORTER"/>
    <property type="match status" value="1"/>
</dbReference>
<feature type="transmembrane region" description="Helical" evidence="4">
    <location>
        <begin position="195"/>
        <end position="214"/>
    </location>
</feature>
<dbReference type="SUPFAM" id="SSF103473">
    <property type="entry name" value="MFS general substrate transporter"/>
    <property type="match status" value="1"/>
</dbReference>
<dbReference type="PROSITE" id="PS50850">
    <property type="entry name" value="MFS"/>
    <property type="match status" value="1"/>
</dbReference>
<accession>A0A8J7QYI0</accession>
<keyword evidence="2 4" id="KW-1133">Transmembrane helix</keyword>
<reference evidence="6" key="1">
    <citation type="submission" date="2021-03" db="EMBL/GenBank/DDBJ databases">
        <title>Genome sequencing and assembly of Tianweitania sediminis.</title>
        <authorList>
            <person name="Chhetri G."/>
        </authorList>
    </citation>
    <scope>NUCLEOTIDE SEQUENCE</scope>
    <source>
        <strain evidence="6">Z8</strain>
    </source>
</reference>
<name>A0A8J7QYI0_9HYPH</name>
<feature type="transmembrane region" description="Helical" evidence="4">
    <location>
        <begin position="353"/>
        <end position="372"/>
    </location>
</feature>
<dbReference type="Gene3D" id="1.20.1250.20">
    <property type="entry name" value="MFS general substrate transporter like domains"/>
    <property type="match status" value="2"/>
</dbReference>
<protein>
    <submittedName>
        <fullName evidence="6">MFS transporter</fullName>
    </submittedName>
</protein>
<feature type="transmembrane region" description="Helical" evidence="4">
    <location>
        <begin position="41"/>
        <end position="61"/>
    </location>
</feature>
<keyword evidence="3 4" id="KW-0472">Membrane</keyword>
<keyword evidence="1 4" id="KW-0812">Transmembrane</keyword>
<feature type="transmembrane region" description="Helical" evidence="4">
    <location>
        <begin position="157"/>
        <end position="174"/>
    </location>
</feature>
<dbReference type="InterPro" id="IPR047200">
    <property type="entry name" value="MFS_YcaD-like"/>
</dbReference>
<evidence type="ECO:0000313" key="6">
    <source>
        <dbReference type="EMBL" id="MBP0439058.1"/>
    </source>
</evidence>
<dbReference type="PANTHER" id="PTHR23521">
    <property type="entry name" value="TRANSPORTER MFS SUPERFAMILY"/>
    <property type="match status" value="1"/>
</dbReference>
<feature type="transmembrane region" description="Helical" evidence="4">
    <location>
        <begin position="130"/>
        <end position="151"/>
    </location>
</feature>
<evidence type="ECO:0000256" key="3">
    <source>
        <dbReference type="ARBA" id="ARBA00023136"/>
    </source>
</evidence>
<evidence type="ECO:0000259" key="5">
    <source>
        <dbReference type="PROSITE" id="PS50850"/>
    </source>
</evidence>
<proteinExistence type="predicted"/>
<feature type="transmembrane region" description="Helical" evidence="4">
    <location>
        <begin position="73"/>
        <end position="91"/>
    </location>
</feature>
<feature type="transmembrane region" description="Helical" evidence="4">
    <location>
        <begin position="264"/>
        <end position="283"/>
    </location>
</feature>
<dbReference type="InterPro" id="IPR011701">
    <property type="entry name" value="MFS"/>
</dbReference>